<keyword evidence="5" id="KW-0813">Transport</keyword>
<keyword evidence="7" id="KW-0677">Repeat</keyword>
<dbReference type="InterPro" id="IPR001680">
    <property type="entry name" value="WD40_rpt"/>
</dbReference>
<dbReference type="Proteomes" id="UP000035642">
    <property type="component" value="Unassembled WGS sequence"/>
</dbReference>
<dbReference type="GO" id="GO:0051028">
    <property type="term" value="P:mRNA transport"/>
    <property type="evidence" value="ECO:0007669"/>
    <property type="project" value="UniProtKB-KW"/>
</dbReference>
<keyword evidence="9" id="KW-0653">Protein transport</keyword>
<keyword evidence="15" id="KW-1185">Reference proteome</keyword>
<feature type="repeat" description="WD" evidence="14">
    <location>
        <begin position="54"/>
        <end position="87"/>
    </location>
</feature>
<evidence type="ECO:0000256" key="4">
    <source>
        <dbReference type="ARBA" id="ARBA00019195"/>
    </source>
</evidence>
<evidence type="ECO:0000256" key="8">
    <source>
        <dbReference type="ARBA" id="ARBA00022816"/>
    </source>
</evidence>
<dbReference type="PANTHER" id="PTHR11024:SF2">
    <property type="entry name" value="PROTEIN SEC13 HOMOLOG"/>
    <property type="match status" value="1"/>
</dbReference>
<keyword evidence="6 14" id="KW-0853">WD repeat</keyword>
<dbReference type="GO" id="GO:0032527">
    <property type="term" value="P:protein exit from endoplasmic reticulum"/>
    <property type="evidence" value="ECO:0007669"/>
    <property type="project" value="TreeGrafter"/>
</dbReference>
<evidence type="ECO:0000256" key="12">
    <source>
        <dbReference type="ARBA" id="ARBA00023228"/>
    </source>
</evidence>
<dbReference type="GO" id="GO:0090114">
    <property type="term" value="P:COPII-coated vesicle budding"/>
    <property type="evidence" value="ECO:0007669"/>
    <property type="project" value="TreeGrafter"/>
</dbReference>
<dbReference type="GO" id="GO:0006606">
    <property type="term" value="P:protein import into nucleus"/>
    <property type="evidence" value="ECO:0007669"/>
    <property type="project" value="TreeGrafter"/>
</dbReference>
<dbReference type="GO" id="GO:0031080">
    <property type="term" value="C:nuclear pore outer ring"/>
    <property type="evidence" value="ECO:0007669"/>
    <property type="project" value="TreeGrafter"/>
</dbReference>
<accession>A0A0K0D554</accession>
<dbReference type="Gene3D" id="2.130.10.10">
    <property type="entry name" value="YVTN repeat-like/Quinoprotein amine dehydrogenase"/>
    <property type="match status" value="1"/>
</dbReference>
<evidence type="ECO:0000256" key="2">
    <source>
        <dbReference type="ARBA" id="ARBA00004567"/>
    </source>
</evidence>
<dbReference type="STRING" id="6313.A0A0K0D554"/>
<dbReference type="SUPFAM" id="SSF50978">
    <property type="entry name" value="WD40 repeat-like"/>
    <property type="match status" value="1"/>
</dbReference>
<evidence type="ECO:0000256" key="3">
    <source>
        <dbReference type="ARBA" id="ARBA00010102"/>
    </source>
</evidence>
<evidence type="ECO:0000256" key="7">
    <source>
        <dbReference type="ARBA" id="ARBA00022737"/>
    </source>
</evidence>
<comment type="similarity">
    <text evidence="3">Belongs to the WD repeat SEC13 family.</text>
</comment>
<name>A0A0K0D554_ANGCA</name>
<evidence type="ECO:0000313" key="16">
    <source>
        <dbReference type="WBParaSite" id="ACAC_0000519901-mRNA-1"/>
    </source>
</evidence>
<keyword evidence="13" id="KW-0539">Nucleus</keyword>
<dbReference type="Pfam" id="PF00400">
    <property type="entry name" value="WD40"/>
    <property type="match status" value="2"/>
</dbReference>
<keyword evidence="8" id="KW-0509">mRNA transport</keyword>
<dbReference type="WBParaSite" id="ACAC_0000519901-mRNA-1">
    <property type="protein sequence ID" value="ACAC_0000519901-mRNA-1"/>
    <property type="gene ID" value="ACAC_0000519901"/>
</dbReference>
<sequence>MTSLSCKVDTAHPNIVHDAGLNYHGNCLATCASDRTVKIFEVKANEYIFSVAELTGHAGPVWQLSWAHPDFGGSLASAGYDGKVIIWAECNGKW</sequence>
<evidence type="ECO:0000256" key="11">
    <source>
        <dbReference type="ARBA" id="ARBA00023132"/>
    </source>
</evidence>
<dbReference type="PROSITE" id="PS50082">
    <property type="entry name" value="WD_REPEATS_2"/>
    <property type="match status" value="1"/>
</dbReference>
<comment type="subcellular location">
    <subcellularLocation>
        <location evidence="1">Lysosome</location>
    </subcellularLocation>
    <subcellularLocation>
        <location evidence="2">Nucleus</location>
        <location evidence="2">Nuclear pore complex</location>
    </subcellularLocation>
</comment>
<evidence type="ECO:0000256" key="1">
    <source>
        <dbReference type="ARBA" id="ARBA00004371"/>
    </source>
</evidence>
<dbReference type="GO" id="GO:0005198">
    <property type="term" value="F:structural molecule activity"/>
    <property type="evidence" value="ECO:0007669"/>
    <property type="project" value="InterPro"/>
</dbReference>
<evidence type="ECO:0000256" key="9">
    <source>
        <dbReference type="ARBA" id="ARBA00022927"/>
    </source>
</evidence>
<dbReference type="InterPro" id="IPR015943">
    <property type="entry name" value="WD40/YVTN_repeat-like_dom_sf"/>
</dbReference>
<dbReference type="GO" id="GO:0030127">
    <property type="term" value="C:COPII vesicle coat"/>
    <property type="evidence" value="ECO:0007669"/>
    <property type="project" value="TreeGrafter"/>
</dbReference>
<evidence type="ECO:0000256" key="14">
    <source>
        <dbReference type="PROSITE-ProRule" id="PRU00221"/>
    </source>
</evidence>
<protein>
    <recommendedName>
        <fullName evidence="4">Protein SEC13 homolog</fullName>
    </recommendedName>
</protein>
<reference evidence="16" key="2">
    <citation type="submission" date="2017-02" db="UniProtKB">
        <authorList>
            <consortium name="WormBaseParasite"/>
        </authorList>
    </citation>
    <scope>IDENTIFICATION</scope>
</reference>
<evidence type="ECO:0000256" key="5">
    <source>
        <dbReference type="ARBA" id="ARBA00022448"/>
    </source>
</evidence>
<keyword evidence="11" id="KW-0906">Nuclear pore complex</keyword>
<reference evidence="15" key="1">
    <citation type="submission" date="2012-09" db="EMBL/GenBank/DDBJ databases">
        <authorList>
            <person name="Martin A.A."/>
        </authorList>
    </citation>
    <scope>NUCLEOTIDE SEQUENCE</scope>
</reference>
<dbReference type="InterPro" id="IPR036322">
    <property type="entry name" value="WD40_repeat_dom_sf"/>
</dbReference>
<keyword evidence="10" id="KW-0811">Translocation</keyword>
<dbReference type="SMART" id="SM00320">
    <property type="entry name" value="WD40"/>
    <property type="match status" value="2"/>
</dbReference>
<evidence type="ECO:0000256" key="13">
    <source>
        <dbReference type="ARBA" id="ARBA00023242"/>
    </source>
</evidence>
<evidence type="ECO:0000256" key="6">
    <source>
        <dbReference type="ARBA" id="ARBA00022574"/>
    </source>
</evidence>
<dbReference type="AlphaFoldDB" id="A0A0K0D554"/>
<dbReference type="GO" id="GO:0032008">
    <property type="term" value="P:positive regulation of TOR signaling"/>
    <property type="evidence" value="ECO:0007669"/>
    <property type="project" value="TreeGrafter"/>
</dbReference>
<evidence type="ECO:0000313" key="15">
    <source>
        <dbReference type="Proteomes" id="UP000035642"/>
    </source>
</evidence>
<organism evidence="15 16">
    <name type="scientific">Angiostrongylus cantonensis</name>
    <name type="common">Rat lungworm</name>
    <dbReference type="NCBI Taxonomy" id="6313"/>
    <lineage>
        <taxon>Eukaryota</taxon>
        <taxon>Metazoa</taxon>
        <taxon>Ecdysozoa</taxon>
        <taxon>Nematoda</taxon>
        <taxon>Chromadorea</taxon>
        <taxon>Rhabditida</taxon>
        <taxon>Rhabditina</taxon>
        <taxon>Rhabditomorpha</taxon>
        <taxon>Strongyloidea</taxon>
        <taxon>Metastrongylidae</taxon>
        <taxon>Angiostrongylus</taxon>
    </lineage>
</organism>
<keyword evidence="12" id="KW-0458">Lysosome</keyword>
<dbReference type="GO" id="GO:0005764">
    <property type="term" value="C:lysosome"/>
    <property type="evidence" value="ECO:0007669"/>
    <property type="project" value="UniProtKB-SubCell"/>
</dbReference>
<dbReference type="PANTHER" id="PTHR11024">
    <property type="entry name" value="NUCLEAR PORE COMPLEX PROTEIN SEC13 / SEH1 FAMILY MEMBER"/>
    <property type="match status" value="1"/>
</dbReference>
<evidence type="ECO:0000256" key="10">
    <source>
        <dbReference type="ARBA" id="ARBA00023010"/>
    </source>
</evidence>
<dbReference type="InterPro" id="IPR037363">
    <property type="entry name" value="Sec13/Seh1_fam"/>
</dbReference>
<dbReference type="PROSITE" id="PS50294">
    <property type="entry name" value="WD_REPEATS_REGION"/>
    <property type="match status" value="1"/>
</dbReference>
<proteinExistence type="inferred from homology"/>